<feature type="region of interest" description="Disordered" evidence="1">
    <location>
        <begin position="1"/>
        <end position="43"/>
    </location>
</feature>
<dbReference type="GeneID" id="37025392"/>
<dbReference type="Proteomes" id="UP000245884">
    <property type="component" value="Unassembled WGS sequence"/>
</dbReference>
<feature type="compositionally biased region" description="Basic and acidic residues" evidence="1">
    <location>
        <begin position="7"/>
        <end position="26"/>
    </location>
</feature>
<name>A0A316UTS6_9BASI</name>
<dbReference type="EMBL" id="KZ819665">
    <property type="protein sequence ID" value="PWN28689.1"/>
    <property type="molecule type" value="Genomic_DNA"/>
</dbReference>
<feature type="region of interest" description="Disordered" evidence="1">
    <location>
        <begin position="482"/>
        <end position="543"/>
    </location>
</feature>
<evidence type="ECO:0000256" key="1">
    <source>
        <dbReference type="SAM" id="MobiDB-lite"/>
    </source>
</evidence>
<organism evidence="2 3">
    <name type="scientific">Jaminaea rosea</name>
    <dbReference type="NCBI Taxonomy" id="1569628"/>
    <lineage>
        <taxon>Eukaryota</taxon>
        <taxon>Fungi</taxon>
        <taxon>Dikarya</taxon>
        <taxon>Basidiomycota</taxon>
        <taxon>Ustilaginomycotina</taxon>
        <taxon>Exobasidiomycetes</taxon>
        <taxon>Microstromatales</taxon>
        <taxon>Microstromatales incertae sedis</taxon>
        <taxon>Jaminaea</taxon>
    </lineage>
</organism>
<protein>
    <submittedName>
        <fullName evidence="2">Uncharacterized protein</fullName>
    </submittedName>
</protein>
<keyword evidence="3" id="KW-1185">Reference proteome</keyword>
<gene>
    <name evidence="2" type="ORF">BDZ90DRAFT_155066</name>
</gene>
<dbReference type="RefSeq" id="XP_025363301.1">
    <property type="nucleotide sequence ID" value="XM_025503569.1"/>
</dbReference>
<dbReference type="AlphaFoldDB" id="A0A316UTS6"/>
<reference evidence="2 3" key="1">
    <citation type="journal article" date="2018" name="Mol. Biol. Evol.">
        <title>Broad Genomic Sampling Reveals a Smut Pathogenic Ancestry of the Fungal Clade Ustilaginomycotina.</title>
        <authorList>
            <person name="Kijpornyongpan T."/>
            <person name="Mondo S.J."/>
            <person name="Barry K."/>
            <person name="Sandor L."/>
            <person name="Lee J."/>
            <person name="Lipzen A."/>
            <person name="Pangilinan J."/>
            <person name="LaButti K."/>
            <person name="Hainaut M."/>
            <person name="Henrissat B."/>
            <person name="Grigoriev I.V."/>
            <person name="Spatafora J.W."/>
            <person name="Aime M.C."/>
        </authorList>
    </citation>
    <scope>NUCLEOTIDE SEQUENCE [LARGE SCALE GENOMIC DNA]</scope>
    <source>
        <strain evidence="2 3">MCA 5214</strain>
    </source>
</reference>
<feature type="compositionally biased region" description="Basic and acidic residues" evidence="1">
    <location>
        <begin position="512"/>
        <end position="522"/>
    </location>
</feature>
<evidence type="ECO:0000313" key="3">
    <source>
        <dbReference type="Proteomes" id="UP000245884"/>
    </source>
</evidence>
<sequence length="616" mass="69320">MKRRRDLKGSELEEEEDAKREMKRENDQEDNGEDRDTSNMTAMTPVEIRGHLTLKRKVLKRYWRGLISGIELRKYGCAARGVFDRPLPFPGPPLLSHPPAICPAPREEPAPRRVPMQDARYLVIVIEFTDERSKAAMALYVGSACGQSVAERTAQHDATFEELAEAERCNHESKILELVARQPGLYRRGTTRHMHFTLTQMAENLDTPELQAEWLQTLAYSIFGKRLDCLGEAKLGPRQIVRKVTAMDELIGSALFNSVTPGFPMISELNGMRYSVKRIAEKANACVPAVRFADLRWRPCKNTPHLKYIPPRLPPNIRRSERSKRSIAHVNYLSQTSSMASEAMGRMPGVRVVLTHGATLRKLVEDEHARRERRQNVGGSTAAGWDVDGDDGLIEIIEVYEPTIASTVPMNKDWKQIIAQPCEDDEEAAGEGSHDGAHALEDVESVVVPGSADPTLIGLRRAPIDSRRSYAWRRVRGPKHRLASLGLRRGSAPGGQRRPHAPRRGRPGVQDRLTRQDHRGARGQDLYAGPSRHPLFPSRTGQGSFQAARSGRQLGAVSTLGFGRGVICPEALRRRLRLKGQLRWWKAQPICSYGRDHRRRRMKRTLCGELPRPSRP</sequence>
<evidence type="ECO:0000313" key="2">
    <source>
        <dbReference type="EMBL" id="PWN28689.1"/>
    </source>
</evidence>
<feature type="compositionally biased region" description="Basic residues" evidence="1">
    <location>
        <begin position="497"/>
        <end position="506"/>
    </location>
</feature>
<proteinExistence type="predicted"/>
<accession>A0A316UTS6</accession>